<comment type="similarity">
    <text evidence="3">Belongs to the peptidase M1 family.</text>
</comment>
<evidence type="ECO:0000256" key="10">
    <source>
        <dbReference type="ARBA" id="ARBA00022833"/>
    </source>
</evidence>
<evidence type="ECO:0000256" key="4">
    <source>
        <dbReference type="ARBA" id="ARBA00012564"/>
    </source>
</evidence>
<dbReference type="Pfam" id="PF17900">
    <property type="entry name" value="Peptidase_M1_N"/>
    <property type="match status" value="1"/>
</dbReference>
<dbReference type="SUPFAM" id="SSF63737">
    <property type="entry name" value="Leukotriene A4 hydrolase N-terminal domain"/>
    <property type="match status" value="1"/>
</dbReference>
<keyword evidence="12" id="KW-0732">Signal</keyword>
<dbReference type="InterPro" id="IPR045357">
    <property type="entry name" value="Aminopeptidase_N-like_N"/>
</dbReference>
<keyword evidence="6" id="KW-0031">Aminopeptidase</keyword>
<evidence type="ECO:0000259" key="14">
    <source>
        <dbReference type="Pfam" id="PF17900"/>
    </source>
</evidence>
<dbReference type="PANTHER" id="PTHR11533">
    <property type="entry name" value="PROTEASE M1 ZINC METALLOPROTEASE"/>
    <property type="match status" value="1"/>
</dbReference>
<evidence type="ECO:0000256" key="3">
    <source>
        <dbReference type="ARBA" id="ARBA00010136"/>
    </source>
</evidence>
<feature type="signal peptide" evidence="12">
    <location>
        <begin position="1"/>
        <end position="27"/>
    </location>
</feature>
<dbReference type="Gene3D" id="2.60.40.1730">
    <property type="entry name" value="tricorn interacting facor f3 domain"/>
    <property type="match status" value="1"/>
</dbReference>
<dbReference type="CDD" id="cd09603">
    <property type="entry name" value="M1_APN_like"/>
    <property type="match status" value="1"/>
</dbReference>
<comment type="catalytic activity">
    <reaction evidence="1">
        <text>Release of an N-terminal amino acid, Xaa-|-Yaa- from a peptide, amide or arylamide. Xaa is preferably Ala, but may be most amino acids including Pro (slow action). When a terminal hydrophobic residue is followed by a prolyl residue, the two may be released as an intact Xaa-Pro dipeptide.</text>
        <dbReference type="EC" id="3.4.11.2"/>
    </reaction>
</comment>
<evidence type="ECO:0000256" key="8">
    <source>
        <dbReference type="ARBA" id="ARBA00022723"/>
    </source>
</evidence>
<dbReference type="SUPFAM" id="SSF48371">
    <property type="entry name" value="ARM repeat"/>
    <property type="match status" value="1"/>
</dbReference>
<keyword evidence="16" id="KW-1185">Reference proteome</keyword>
<proteinExistence type="inferred from homology"/>
<comment type="caution">
    <text evidence="15">The sequence shown here is derived from an EMBL/GenBank/DDBJ whole genome shotgun (WGS) entry which is preliminary data.</text>
</comment>
<dbReference type="Pfam" id="PF01433">
    <property type="entry name" value="Peptidase_M1"/>
    <property type="match status" value="1"/>
</dbReference>
<evidence type="ECO:0000313" key="15">
    <source>
        <dbReference type="EMBL" id="GAA4461053.1"/>
    </source>
</evidence>
<dbReference type="Gene3D" id="1.10.390.10">
    <property type="entry name" value="Neutral Protease Domain 2"/>
    <property type="match status" value="1"/>
</dbReference>
<keyword evidence="7" id="KW-0645">Protease</keyword>
<dbReference type="EMBL" id="BAABFA010000005">
    <property type="protein sequence ID" value="GAA4461053.1"/>
    <property type="molecule type" value="Genomic_DNA"/>
</dbReference>
<dbReference type="InterPro" id="IPR011989">
    <property type="entry name" value="ARM-like"/>
</dbReference>
<dbReference type="Gene3D" id="1.25.10.10">
    <property type="entry name" value="Leucine-rich Repeat Variant"/>
    <property type="match status" value="1"/>
</dbReference>
<feature type="domain" description="Aminopeptidase N-like N-terminal" evidence="14">
    <location>
        <begin position="67"/>
        <end position="246"/>
    </location>
</feature>
<evidence type="ECO:0000256" key="6">
    <source>
        <dbReference type="ARBA" id="ARBA00022438"/>
    </source>
</evidence>
<evidence type="ECO:0000256" key="9">
    <source>
        <dbReference type="ARBA" id="ARBA00022801"/>
    </source>
</evidence>
<keyword evidence="9" id="KW-0378">Hydrolase</keyword>
<comment type="cofactor">
    <cofactor evidence="2">
        <name>Zn(2+)</name>
        <dbReference type="ChEBI" id="CHEBI:29105"/>
    </cofactor>
</comment>
<protein>
    <recommendedName>
        <fullName evidence="5">Aminopeptidase N</fullName>
        <ecNumber evidence="4">3.4.11.2</ecNumber>
    </recommendedName>
</protein>
<evidence type="ECO:0000313" key="16">
    <source>
        <dbReference type="Proteomes" id="UP001500067"/>
    </source>
</evidence>
<dbReference type="SUPFAM" id="SSF55486">
    <property type="entry name" value="Metalloproteases ('zincins'), catalytic domain"/>
    <property type="match status" value="1"/>
</dbReference>
<feature type="chain" id="PRO_5046029117" description="Aminopeptidase N" evidence="12">
    <location>
        <begin position="28"/>
        <end position="874"/>
    </location>
</feature>
<dbReference type="InterPro" id="IPR042097">
    <property type="entry name" value="Aminopeptidase_N-like_N_sf"/>
</dbReference>
<keyword evidence="11" id="KW-0482">Metalloprotease</keyword>
<evidence type="ECO:0000256" key="2">
    <source>
        <dbReference type="ARBA" id="ARBA00001947"/>
    </source>
</evidence>
<dbReference type="PRINTS" id="PR00756">
    <property type="entry name" value="ALADIPTASE"/>
</dbReference>
<feature type="domain" description="Peptidase M1 membrane alanine aminopeptidase" evidence="13">
    <location>
        <begin position="290"/>
        <end position="497"/>
    </location>
</feature>
<evidence type="ECO:0000256" key="11">
    <source>
        <dbReference type="ARBA" id="ARBA00023049"/>
    </source>
</evidence>
<keyword evidence="10" id="KW-0862">Zinc</keyword>
<evidence type="ECO:0000256" key="1">
    <source>
        <dbReference type="ARBA" id="ARBA00000098"/>
    </source>
</evidence>
<dbReference type="Proteomes" id="UP001500067">
    <property type="component" value="Unassembled WGS sequence"/>
</dbReference>
<evidence type="ECO:0000256" key="5">
    <source>
        <dbReference type="ARBA" id="ARBA00015611"/>
    </source>
</evidence>
<evidence type="ECO:0000256" key="12">
    <source>
        <dbReference type="SAM" id="SignalP"/>
    </source>
</evidence>
<evidence type="ECO:0000259" key="13">
    <source>
        <dbReference type="Pfam" id="PF01433"/>
    </source>
</evidence>
<sequence length="874" mass="99333">MSFFKLRSMIRNIFAGLLLCGPVMLYAQEPVKDSTVYLDTLRISVPAGPMPYQASATRVWDIVNTRIALSFDRKEKTADAREWLKLRPYFYATDTMELDAKGMRMDSVLLVSKKGNTPLRYTYEKDKLRITFDKTYAATDTVTLYLVFKAMPYASKTGGSAAITDDRGLYFINTDGQAPNKHAHIWTQGETEANSHWMVTIDKPNSRHTTQIELTVPDSLTTLSNGALVKQVVMKPTGMRTDIWKMDMPIQVYATMFAIGKYSVIKDKWKNKEVSYYVEPEYAPYARKMFQHTPEMMEYFSTRTGVAYPWNKYSQVVVRDYVSGAMENTTASLFGEFMNLTDRELMDKENEDIVSHELFHQWFGDYVTCESWSNTTVNESFANYGEQLWRNWKHGKVSGAELAWNDLQLYIAASRGNDPQLARFYYDSREEMFDAISYNKGGATLHYLNRLIGDAAFDKAMKLYLTQNALRSAEAHNWRLAVEEATGQDWNWFFNEWYYHAGHPVLKVEHNYDDAAQVLNVKVSQVQEDSVFMYRLPLKTAVMYGTEETIVDWDINKRTHTFSYPYRNGVRPVVIPDNAHVLPGEIKENKKPIHWAMQYGAAKDHISRRLALNAAGKAMSDSASQAIIDMGLNDSVYQLRKYALGQIERAQSDKYRKRWAARVTDIAANDDNRQVRAAAFDVLAAWKTNAAKTVMLRAVNDSSYMVAGAALEALDKLDKDTAYAIAKKLLATKPGGALESVIWTLIGKKGTDEDVALYEANAAGAYRKKMSFGMSLGAYMKNVSSNEAFGRAAKVYADITVWETSKMTRTMLGGSFFQTVGEYKGKLKDEDKDVAARAGTRMPLLKTAAGRIAKMEGDEEQKKKYEEKMKENFE</sequence>
<dbReference type="InterPro" id="IPR016024">
    <property type="entry name" value="ARM-type_fold"/>
</dbReference>
<dbReference type="PANTHER" id="PTHR11533:SF174">
    <property type="entry name" value="PUROMYCIN-SENSITIVE AMINOPEPTIDASE-RELATED"/>
    <property type="match status" value="1"/>
</dbReference>
<dbReference type="InterPro" id="IPR027268">
    <property type="entry name" value="Peptidase_M4/M1_CTD_sf"/>
</dbReference>
<dbReference type="Pfam" id="PF13646">
    <property type="entry name" value="HEAT_2"/>
    <property type="match status" value="1"/>
</dbReference>
<dbReference type="InterPro" id="IPR001930">
    <property type="entry name" value="Peptidase_M1"/>
</dbReference>
<dbReference type="EC" id="3.4.11.2" evidence="4"/>
<reference evidence="16" key="1">
    <citation type="journal article" date="2019" name="Int. J. Syst. Evol. Microbiol.">
        <title>The Global Catalogue of Microorganisms (GCM) 10K type strain sequencing project: providing services to taxonomists for standard genome sequencing and annotation.</title>
        <authorList>
            <consortium name="The Broad Institute Genomics Platform"/>
            <consortium name="The Broad Institute Genome Sequencing Center for Infectious Disease"/>
            <person name="Wu L."/>
            <person name="Ma J."/>
        </authorList>
    </citation>
    <scope>NUCLEOTIDE SEQUENCE [LARGE SCALE GENOMIC DNA]</scope>
    <source>
        <strain evidence="16">JCM 32105</strain>
    </source>
</reference>
<dbReference type="InterPro" id="IPR050344">
    <property type="entry name" value="Peptidase_M1_aminopeptidases"/>
</dbReference>
<evidence type="ECO:0000256" key="7">
    <source>
        <dbReference type="ARBA" id="ARBA00022670"/>
    </source>
</evidence>
<name>A0ABP8N757_9BACT</name>
<keyword evidence="8" id="KW-0479">Metal-binding</keyword>
<dbReference type="InterPro" id="IPR014782">
    <property type="entry name" value="Peptidase_M1_dom"/>
</dbReference>
<accession>A0ABP8N757</accession>
<organism evidence="15 16">
    <name type="scientific">Nemorincola caseinilytica</name>
    <dbReference type="NCBI Taxonomy" id="2054315"/>
    <lineage>
        <taxon>Bacteria</taxon>
        <taxon>Pseudomonadati</taxon>
        <taxon>Bacteroidota</taxon>
        <taxon>Chitinophagia</taxon>
        <taxon>Chitinophagales</taxon>
        <taxon>Chitinophagaceae</taxon>
        <taxon>Nemorincola</taxon>
    </lineage>
</organism>
<gene>
    <name evidence="15" type="ORF">GCM10023093_05000</name>
</gene>